<gene>
    <name evidence="1" type="ORF">Sipo8835_44450</name>
</gene>
<reference evidence="1 2" key="1">
    <citation type="submission" date="2019-03" db="EMBL/GenBank/DDBJ databases">
        <title>Comparative genomic analyses of the sweetpotato soil rot pathogen, Streptomyces ipomoeae.</title>
        <authorList>
            <person name="Ruschel Soares N."/>
            <person name="Badger J.H."/>
            <person name="Huguet-Tapia J.C."/>
            <person name="Clark C.A."/>
            <person name="Pettis G.S."/>
        </authorList>
    </citation>
    <scope>NUCLEOTIDE SEQUENCE [LARGE SCALE GENOMIC DNA]</scope>
    <source>
        <strain evidence="1 2">88-35</strain>
    </source>
</reference>
<evidence type="ECO:0000313" key="2">
    <source>
        <dbReference type="Proteomes" id="UP000318720"/>
    </source>
</evidence>
<dbReference type="InterPro" id="IPR011990">
    <property type="entry name" value="TPR-like_helical_dom_sf"/>
</dbReference>
<dbReference type="Gene3D" id="1.25.40.10">
    <property type="entry name" value="Tetratricopeptide repeat domain"/>
    <property type="match status" value="1"/>
</dbReference>
<comment type="caution">
    <text evidence="1">The sequence shown here is derived from an EMBL/GenBank/DDBJ whole genome shotgun (WGS) entry which is preliminary data.</text>
</comment>
<dbReference type="EMBL" id="SPAZ01000362">
    <property type="protein sequence ID" value="TQE15815.1"/>
    <property type="molecule type" value="Genomic_DNA"/>
</dbReference>
<dbReference type="Proteomes" id="UP000318720">
    <property type="component" value="Unassembled WGS sequence"/>
</dbReference>
<sequence>MRPPTWSCAVQASAARCSGGATEFARGCHDELLLVRTIPTRRHRHALVTPSHCRSRTPALRAIRNGVAKATRRPALQARPRIPWRTVRLITGGVRMITVSRSRRAAIQTAAAAIRASCQNDGRSVEQTAVTICAALPEVRPLEAWRLALGWPRSRTITRIGELYRSRGLLPPGLSQSMLCRWEHQATEWPGPEYAEALCTVYRARPAQLGLDRVAGRDRAGWSQATGYSESGPDACVLPVPESMVTMTTSAGLPAVRDSLHLALLADPAGSPAVVDLAEAAIEHYALGYSKHPPHVLFTEVHGARGLLSQALTSGQTLDPIAVDLRRGIGWLSALLGNLAFHLGDHTGARAHLATAATYGDRSGDAHLTAWAWGAQAMVARAAGQHTRAVAHAERGLASAPSGLPRAQLHAWALLPSLAELGREQEADAALATATRELEAEPAGWAPGRFGYDVAEHALHEAEAQRALGRMDRAAATAEASMNACTTGTPGWAAAALVLAQAEAEARPADAAQRALDVLARVPAVRLRSTARARLAQLQAALAPTHAAGVEDLSERVRTLPPAIDAHGVATTA</sequence>
<dbReference type="Pfam" id="PF13424">
    <property type="entry name" value="TPR_12"/>
    <property type="match status" value="1"/>
</dbReference>
<dbReference type="AlphaFoldDB" id="A0AAE9AW21"/>
<name>A0AAE9AW21_9ACTN</name>
<protein>
    <submittedName>
        <fullName evidence="1">Tetratricopeptide repeat protein</fullName>
    </submittedName>
</protein>
<accession>A0AAE9AW21</accession>
<organism evidence="1 2">
    <name type="scientific">Streptomyces ipomoeae</name>
    <dbReference type="NCBI Taxonomy" id="103232"/>
    <lineage>
        <taxon>Bacteria</taxon>
        <taxon>Bacillati</taxon>
        <taxon>Actinomycetota</taxon>
        <taxon>Actinomycetes</taxon>
        <taxon>Kitasatosporales</taxon>
        <taxon>Streptomycetaceae</taxon>
        <taxon>Streptomyces</taxon>
    </lineage>
</organism>
<proteinExistence type="predicted"/>
<evidence type="ECO:0000313" key="1">
    <source>
        <dbReference type="EMBL" id="TQE15815.1"/>
    </source>
</evidence>